<dbReference type="InterPro" id="IPR038508">
    <property type="entry name" value="ArfGAP_dom_sf"/>
</dbReference>
<keyword evidence="10" id="KW-1185">Reference proteome</keyword>
<protein>
    <recommendedName>
        <fullName evidence="11">Arf-GAP with Rho-GAP domain, ANK repeat and PH domain-containing protein 1</fullName>
    </recommendedName>
</protein>
<dbReference type="Pfam" id="PF00169">
    <property type="entry name" value="PH"/>
    <property type="match status" value="2"/>
</dbReference>
<evidence type="ECO:0000259" key="6">
    <source>
        <dbReference type="PROSITE" id="PS50115"/>
    </source>
</evidence>
<feature type="compositionally biased region" description="Basic and acidic residues" evidence="3">
    <location>
        <begin position="99"/>
        <end position="115"/>
    </location>
</feature>
<evidence type="ECO:0008006" key="11">
    <source>
        <dbReference type="Google" id="ProtNLM"/>
    </source>
</evidence>
<dbReference type="SUPFAM" id="SSF48350">
    <property type="entry name" value="GTPase activation domain, GAP"/>
    <property type="match status" value="1"/>
</dbReference>
<dbReference type="InterPro" id="IPR000198">
    <property type="entry name" value="RhoGAP_dom"/>
</dbReference>
<dbReference type="SUPFAM" id="SSF54236">
    <property type="entry name" value="Ubiquitin-like"/>
    <property type="match status" value="1"/>
</dbReference>
<evidence type="ECO:0000256" key="3">
    <source>
        <dbReference type="SAM" id="MobiDB-lite"/>
    </source>
</evidence>
<dbReference type="PRINTS" id="PR00405">
    <property type="entry name" value="REVINTRACTNG"/>
</dbReference>
<dbReference type="SUPFAM" id="SSF50729">
    <property type="entry name" value="PH domain-like"/>
    <property type="match status" value="3"/>
</dbReference>
<dbReference type="InterPro" id="IPR052227">
    <property type="entry name" value="Arf-Rho-GAP_ANK-PH_domain"/>
</dbReference>
<dbReference type="PROSITE" id="PS50200">
    <property type="entry name" value="RA"/>
    <property type="match status" value="1"/>
</dbReference>
<feature type="domain" description="Rho-GAP" evidence="8">
    <location>
        <begin position="1397"/>
        <end position="1582"/>
    </location>
</feature>
<dbReference type="SUPFAM" id="SSF47769">
    <property type="entry name" value="SAM/Pointed domain"/>
    <property type="match status" value="1"/>
</dbReference>
<feature type="domain" description="SAM" evidence="5">
    <location>
        <begin position="1"/>
        <end position="64"/>
    </location>
</feature>
<dbReference type="GO" id="GO:0005096">
    <property type="term" value="F:GTPase activator activity"/>
    <property type="evidence" value="ECO:0007669"/>
    <property type="project" value="UniProtKB-KW"/>
</dbReference>
<proteinExistence type="predicted"/>
<sequence length="1831" mass="206354">MSTSVKEWLESLKLEQYLATLEEGGFDTVVKCASITASDLDRIGVTLTGHQLRILKYLPNANNVSQESTSASDFYDVPANLRNSMTEESEEVYENVDVEPPKPDLPPKRSDVDKDADRDWIDELVPSSAVRRLPIPKPRTALKKRPVPAPRSIRLKSPEISIGAFDEFPATKTTTSEIIAEEQKTEHHHKRKSSIKISGVTESETVLETAGEDSSSNTDTSDYITMDGGEEITSEISAAVVLSDEDLDYLENRHSACASGSNESAKSPLCEPNAKGSGAAMCLEKTSNSIVAESDETQDDLFNLKASFDAETPIPQSLSEWDEATIRKSLTMDTNLSADTSNPVSDKTIAGKTELLQPVDGISQLLPSVVHMVSTDNDSAIANRPVRKENTPMVVLEEEENKLNEALYGEIKKHKQAAGCDSSFYMSVWDMKSGINVTSVDPPFPEFRDMSPPRFSPPPPPQNIRFQEQLDHEQQSKPAPPKRDMIVPPELSKQNMPTPPIPERAKQTSAATSEAVSSPGLPICKQQHNTSAHGMNLMQPQTSSPVLIPTTKRNKLPPIPLVPQRIAPQPPDHLSMDVPHRRDKLTVVEAKPGSRESFTDLARDRIVSNKKTLSDMPSLPEQASIPQPPPKPGPSHFQNLRSMVDQCSEYEYIPGSPSAYDDIQSDDTLSDGGDWINSSHLPSKDVLKHAIPIIPAVQNKLTKKNGYLFKKASEETIRKMGGAWTKRWVTLNEKYLTYCSARKHSTTKRMIPVESILNIEQSIKSTDTHPYQFCVITVDRMYTFAADNADDMSVWSNVLMLDIMGCENTFVEGGEMYSPDKQGFIKVENVKQKRYFALKGDKLCYYNTLNDYRAGTPIGQIDLKVSVAKDLNRNRLQIVTATDSLILNMDTPEELNNWKKALDEAIAESLGEDSVLNEVYENHSNRLCADCQISGPQWASINMGITLCKHCAGIHRMLTIPVSKVKSLRMDSTVWTPALIKLMQVIGNDKANNFWQWNLKQIDNIDAGSTMSAREEHIKLKYISKQFCKLHPLKGDQLALNEALLKAVQYGDINETMQLLFTGADLYNLLKRLIKNYKWVESIHFLVPSDFEAAKTSIISATASSGLVSCLDIDLICWSSSPWEIFLFSSHLESHYDILYSREFLCQNGAQGSGQMPVTTSMVQEHMNVAASALISHKGYLYKTGSNIKEDFLKRWCVLDEGYLAYFENEKSITPRNKIGLKEMMSVAMTSDSRFQFSFDLATTRHSRVFLFAAELEEDRRKWVNLIAKDMFVLFVFLDHLTFDQAIAPVSQDLLSNVRDFSRAGVVYMKRGSSEGSGHFEKVDLRKVKSIKLVSNISETCRAVYEEGPMFVLNLYKDSSRTYNTLYLQGYIMKETETWHGLIQTLITKCGVTVEEQPLTDEDIPVIVDECINFVTLHGMKTCGIYRLNGQHSKVTKLLENFQKDAREQVLRLEEYNIHDVATVLKRFFRTLEEPLLLQSLYPKWLNTASIAERALKLEWYQYLVRELPTVSYCTLKKLILHLRRVADSESENRMGITNIASIFGPIVMSVDKDGDSGAGFATTSQEIAVFKDLMESSVNVFEVDDQELERENKMQAARKKMEEAMKMCTEKTKSVSQEMLLPVYMYSKDGQVFTLKVTSSTTAAELLKQVLQKCSLRTYKDVAIFECICNEELERPLHGSEKVLAVTLRWSKWPRELCKDNMLCVKENHVYPNIELVFDPHTALFSELKYCEKKGFKKYCFEFSHMQMSYKKDSRSTSILCSWNIEDLTVYLGIQQKRNPPTNWGFSFIKKDEKVQGSGRWTASDRPPQKLGQRPPANVCLDLATEPLDQ</sequence>
<dbReference type="PANTHER" id="PTHR45899:SF2">
    <property type="entry name" value="RHO GTPASE ACTIVATING PROTEIN AT 15B, ISOFORM C"/>
    <property type="match status" value="1"/>
</dbReference>
<feature type="domain" description="Arf-GAP" evidence="6">
    <location>
        <begin position="913"/>
        <end position="1037"/>
    </location>
</feature>
<evidence type="ECO:0000259" key="8">
    <source>
        <dbReference type="PROSITE" id="PS50238"/>
    </source>
</evidence>
<feature type="region of interest" description="Disordered" evidence="3">
    <location>
        <begin position="85"/>
        <end position="115"/>
    </location>
</feature>
<dbReference type="EMBL" id="JAODUP010000242">
    <property type="protein sequence ID" value="KAK2155340.1"/>
    <property type="molecule type" value="Genomic_DNA"/>
</dbReference>
<dbReference type="Pfam" id="PF21989">
    <property type="entry name" value="RA_2"/>
    <property type="match status" value="1"/>
</dbReference>
<feature type="domain" description="PH" evidence="4">
    <location>
        <begin position="701"/>
        <end position="804"/>
    </location>
</feature>
<dbReference type="Pfam" id="PF00620">
    <property type="entry name" value="RhoGAP"/>
    <property type="match status" value="1"/>
</dbReference>
<dbReference type="InterPro" id="IPR001660">
    <property type="entry name" value="SAM"/>
</dbReference>
<dbReference type="SUPFAM" id="SSF57863">
    <property type="entry name" value="ArfGap/RecO-like zinc finger"/>
    <property type="match status" value="1"/>
</dbReference>
<dbReference type="InterPro" id="IPR001849">
    <property type="entry name" value="PH_domain"/>
</dbReference>
<keyword evidence="2" id="KW-0862">Zinc</keyword>
<dbReference type="Proteomes" id="UP001208570">
    <property type="component" value="Unassembled WGS sequence"/>
</dbReference>
<dbReference type="SMART" id="SM00233">
    <property type="entry name" value="PH"/>
    <property type="match status" value="3"/>
</dbReference>
<evidence type="ECO:0000313" key="10">
    <source>
        <dbReference type="Proteomes" id="UP001208570"/>
    </source>
</evidence>
<dbReference type="Gene3D" id="3.10.20.90">
    <property type="entry name" value="Phosphatidylinositol 3-kinase Catalytic Subunit, Chain A, domain 1"/>
    <property type="match status" value="1"/>
</dbReference>
<dbReference type="InterPro" id="IPR008936">
    <property type="entry name" value="Rho_GTPase_activation_prot"/>
</dbReference>
<feature type="region of interest" description="Disordered" evidence="3">
    <location>
        <begin position="444"/>
        <end position="504"/>
    </location>
</feature>
<dbReference type="Gene3D" id="1.10.220.150">
    <property type="entry name" value="Arf GTPase activating protein"/>
    <property type="match status" value="1"/>
</dbReference>
<feature type="region of interest" description="Disordered" evidence="3">
    <location>
        <begin position="611"/>
        <end position="637"/>
    </location>
</feature>
<feature type="compositionally biased region" description="Basic and acidic residues" evidence="3">
    <location>
        <begin position="468"/>
        <end position="485"/>
    </location>
</feature>
<dbReference type="PROSITE" id="PS50003">
    <property type="entry name" value="PH_DOMAIN"/>
    <property type="match status" value="3"/>
</dbReference>
<dbReference type="Gene3D" id="2.30.29.30">
    <property type="entry name" value="Pleckstrin-homology domain (PH domain)/Phosphotyrosine-binding domain (PTB)"/>
    <property type="match status" value="4"/>
</dbReference>
<dbReference type="PANTHER" id="PTHR45899">
    <property type="entry name" value="RHO GTPASE ACTIVATING PROTEIN AT 15B, ISOFORM C"/>
    <property type="match status" value="1"/>
</dbReference>
<evidence type="ECO:0000256" key="1">
    <source>
        <dbReference type="ARBA" id="ARBA00022468"/>
    </source>
</evidence>
<evidence type="ECO:0000259" key="5">
    <source>
        <dbReference type="PROSITE" id="PS50105"/>
    </source>
</evidence>
<name>A0AAD9JNM8_9ANNE</name>
<dbReference type="InterPro" id="IPR029071">
    <property type="entry name" value="Ubiquitin-like_domsf"/>
</dbReference>
<dbReference type="PROSITE" id="PS50115">
    <property type="entry name" value="ARFGAP"/>
    <property type="match status" value="1"/>
</dbReference>
<dbReference type="PROSITE" id="PS50238">
    <property type="entry name" value="RHOGAP"/>
    <property type="match status" value="1"/>
</dbReference>
<dbReference type="InterPro" id="IPR011993">
    <property type="entry name" value="PH-like_dom_sf"/>
</dbReference>
<dbReference type="Pfam" id="PF01412">
    <property type="entry name" value="ArfGap"/>
    <property type="match status" value="1"/>
</dbReference>
<dbReference type="Pfam" id="PF00536">
    <property type="entry name" value="SAM_1"/>
    <property type="match status" value="1"/>
</dbReference>
<evidence type="ECO:0000259" key="4">
    <source>
        <dbReference type="PROSITE" id="PS50003"/>
    </source>
</evidence>
<feature type="region of interest" description="Disordered" evidence="3">
    <location>
        <begin position="1795"/>
        <end position="1817"/>
    </location>
</feature>
<organism evidence="9 10">
    <name type="scientific">Paralvinella palmiformis</name>
    <dbReference type="NCBI Taxonomy" id="53620"/>
    <lineage>
        <taxon>Eukaryota</taxon>
        <taxon>Metazoa</taxon>
        <taxon>Spiralia</taxon>
        <taxon>Lophotrochozoa</taxon>
        <taxon>Annelida</taxon>
        <taxon>Polychaeta</taxon>
        <taxon>Sedentaria</taxon>
        <taxon>Canalipalpata</taxon>
        <taxon>Terebellida</taxon>
        <taxon>Terebelliformia</taxon>
        <taxon>Alvinellidae</taxon>
        <taxon>Paralvinella</taxon>
    </lineage>
</organism>
<feature type="compositionally biased region" description="Acidic residues" evidence="3">
    <location>
        <begin position="87"/>
        <end position="97"/>
    </location>
</feature>
<feature type="domain" description="Ras-associating" evidence="7">
    <location>
        <begin position="1627"/>
        <end position="1711"/>
    </location>
</feature>
<dbReference type="GO" id="GO:0008270">
    <property type="term" value="F:zinc ion binding"/>
    <property type="evidence" value="ECO:0007669"/>
    <property type="project" value="UniProtKB-KW"/>
</dbReference>
<dbReference type="CDD" id="cd17113">
    <property type="entry name" value="RA_ARAPs"/>
    <property type="match status" value="1"/>
</dbReference>
<comment type="caution">
    <text evidence="9">The sequence shown here is derived from an EMBL/GenBank/DDBJ whole genome shotgun (WGS) entry which is preliminary data.</text>
</comment>
<evidence type="ECO:0000256" key="2">
    <source>
        <dbReference type="PROSITE-ProRule" id="PRU00288"/>
    </source>
</evidence>
<dbReference type="InterPro" id="IPR001164">
    <property type="entry name" value="ArfGAP_dom"/>
</dbReference>
<dbReference type="GO" id="GO:0007165">
    <property type="term" value="P:signal transduction"/>
    <property type="evidence" value="ECO:0007669"/>
    <property type="project" value="InterPro"/>
</dbReference>
<feature type="domain" description="PH" evidence="4">
    <location>
        <begin position="818"/>
        <end position="907"/>
    </location>
</feature>
<evidence type="ECO:0000313" key="9">
    <source>
        <dbReference type="EMBL" id="KAK2155340.1"/>
    </source>
</evidence>
<reference evidence="9" key="1">
    <citation type="journal article" date="2023" name="Mol. Biol. Evol.">
        <title>Third-Generation Sequencing Reveals the Adaptive Role of the Epigenome in Three Deep-Sea Polychaetes.</title>
        <authorList>
            <person name="Perez M."/>
            <person name="Aroh O."/>
            <person name="Sun Y."/>
            <person name="Lan Y."/>
            <person name="Juniper S.K."/>
            <person name="Young C.R."/>
            <person name="Angers B."/>
            <person name="Qian P.Y."/>
        </authorList>
    </citation>
    <scope>NUCLEOTIDE SEQUENCE</scope>
    <source>
        <strain evidence="9">P08H-3</strain>
    </source>
</reference>
<evidence type="ECO:0000259" key="7">
    <source>
        <dbReference type="PROSITE" id="PS50200"/>
    </source>
</evidence>
<dbReference type="InterPro" id="IPR013761">
    <property type="entry name" value="SAM/pointed_sf"/>
</dbReference>
<dbReference type="GO" id="GO:0005547">
    <property type="term" value="F:phosphatidylinositol-3,4,5-trisphosphate binding"/>
    <property type="evidence" value="ECO:0007669"/>
    <property type="project" value="TreeGrafter"/>
</dbReference>
<keyword evidence="1" id="KW-0343">GTPase activation</keyword>
<keyword evidence="2" id="KW-0863">Zinc-finger</keyword>
<feature type="domain" description="PH" evidence="4">
    <location>
        <begin position="1174"/>
        <end position="1272"/>
    </location>
</feature>
<dbReference type="InterPro" id="IPR037278">
    <property type="entry name" value="ARFGAP/RecO"/>
</dbReference>
<dbReference type="Gene3D" id="1.10.555.10">
    <property type="entry name" value="Rho GTPase activation protein"/>
    <property type="match status" value="1"/>
</dbReference>
<dbReference type="SMART" id="SM00105">
    <property type="entry name" value="ArfGap"/>
    <property type="match status" value="1"/>
</dbReference>
<dbReference type="Gene3D" id="1.10.150.50">
    <property type="entry name" value="Transcription Factor, Ets-1"/>
    <property type="match status" value="1"/>
</dbReference>
<accession>A0AAD9JNM8</accession>
<dbReference type="SMART" id="SM00454">
    <property type="entry name" value="SAM"/>
    <property type="match status" value="1"/>
</dbReference>
<dbReference type="InterPro" id="IPR000159">
    <property type="entry name" value="RA_dom"/>
</dbReference>
<keyword evidence="2" id="KW-0479">Metal-binding</keyword>
<dbReference type="SMART" id="SM00324">
    <property type="entry name" value="RhoGAP"/>
    <property type="match status" value="1"/>
</dbReference>
<gene>
    <name evidence="9" type="ORF">LSH36_242g03022</name>
</gene>
<dbReference type="GO" id="GO:0005737">
    <property type="term" value="C:cytoplasm"/>
    <property type="evidence" value="ECO:0007669"/>
    <property type="project" value="TreeGrafter"/>
</dbReference>
<dbReference type="PROSITE" id="PS50105">
    <property type="entry name" value="SAM_DOMAIN"/>
    <property type="match status" value="1"/>
</dbReference>